<accession>A0AA92W573</accession>
<dbReference type="EMBL" id="QSAG01000049">
    <property type="protein sequence ID" value="RGW39854.1"/>
    <property type="molecule type" value="Genomic_DNA"/>
</dbReference>
<dbReference type="AlphaFoldDB" id="A0AA92W573"/>
<gene>
    <name evidence="1" type="ORF">DWV76_15150</name>
</gene>
<protein>
    <submittedName>
        <fullName evidence="1">Uncharacterized protein</fullName>
    </submittedName>
</protein>
<name>A0AA92W573_9BACT</name>
<dbReference type="Proteomes" id="UP000283785">
    <property type="component" value="Unassembled WGS sequence"/>
</dbReference>
<comment type="caution">
    <text evidence="1">The sequence shown here is derived from an EMBL/GenBank/DDBJ whole genome shotgun (WGS) entry which is preliminary data.</text>
</comment>
<sequence length="71" mass="8458">MDKQKLERAKDIESLLSKLNSVDFWSRNKNTTDILGNYLYHLCYRDKEFGGKLHQLISETINRLKKELDEL</sequence>
<proteinExistence type="predicted"/>
<organism evidence="1 2">
    <name type="scientific">Segatella copri</name>
    <dbReference type="NCBI Taxonomy" id="165179"/>
    <lineage>
        <taxon>Bacteria</taxon>
        <taxon>Pseudomonadati</taxon>
        <taxon>Bacteroidota</taxon>
        <taxon>Bacteroidia</taxon>
        <taxon>Bacteroidales</taxon>
        <taxon>Prevotellaceae</taxon>
        <taxon>Segatella</taxon>
    </lineage>
</organism>
<dbReference type="RefSeq" id="WP_118066748.1">
    <property type="nucleotide sequence ID" value="NZ_QSAG01000049.1"/>
</dbReference>
<evidence type="ECO:0000313" key="1">
    <source>
        <dbReference type="EMBL" id="RGW39854.1"/>
    </source>
</evidence>
<reference evidence="1 2" key="1">
    <citation type="submission" date="2018-08" db="EMBL/GenBank/DDBJ databases">
        <title>A genome reference for cultivated species of the human gut microbiota.</title>
        <authorList>
            <person name="Zou Y."/>
            <person name="Xue W."/>
            <person name="Luo G."/>
        </authorList>
    </citation>
    <scope>NUCLEOTIDE SEQUENCE [LARGE SCALE GENOMIC DNA]</scope>
    <source>
        <strain evidence="1 2">AF12-50</strain>
    </source>
</reference>
<evidence type="ECO:0000313" key="2">
    <source>
        <dbReference type="Proteomes" id="UP000283785"/>
    </source>
</evidence>